<evidence type="ECO:0008006" key="4">
    <source>
        <dbReference type="Google" id="ProtNLM"/>
    </source>
</evidence>
<protein>
    <recommendedName>
        <fullName evidence="4">HTH DNA binding domain-containing protein</fullName>
    </recommendedName>
</protein>
<dbReference type="KEGG" id="acr:Acry_3177"/>
<feature type="region of interest" description="Disordered" evidence="1">
    <location>
        <begin position="348"/>
        <end position="374"/>
    </location>
</feature>
<evidence type="ECO:0000313" key="3">
    <source>
        <dbReference type="Proteomes" id="UP000000245"/>
    </source>
</evidence>
<dbReference type="RefSeq" id="WP_011930523.1">
    <property type="nucleotide sequence ID" value="NC_009467.1"/>
</dbReference>
<keyword evidence="2" id="KW-0614">Plasmid</keyword>
<keyword evidence="3" id="KW-1185">Reference proteome</keyword>
<feature type="region of interest" description="Disordered" evidence="1">
    <location>
        <begin position="287"/>
        <end position="326"/>
    </location>
</feature>
<geneLocation type="plasmid" evidence="2 3">
    <name>pACRY01</name>
</geneLocation>
<reference evidence="2 3" key="1">
    <citation type="submission" date="2007-05" db="EMBL/GenBank/DDBJ databases">
        <title>Complete sequence of plasmid1 pACRY01 of Acidiphilium cryptum JF-5.</title>
        <authorList>
            <consortium name="US DOE Joint Genome Institute"/>
            <person name="Copeland A."/>
            <person name="Lucas S."/>
            <person name="Lapidus A."/>
            <person name="Barry K."/>
            <person name="Detter J.C."/>
            <person name="Glavina del Rio T."/>
            <person name="Hammon N."/>
            <person name="Israni S."/>
            <person name="Dalin E."/>
            <person name="Tice H."/>
            <person name="Pitluck S."/>
            <person name="Sims D."/>
            <person name="Brettin T."/>
            <person name="Bruce D."/>
            <person name="Han C."/>
            <person name="Schmutz J."/>
            <person name="Larimer F."/>
            <person name="Land M."/>
            <person name="Hauser L."/>
            <person name="Kyrpides N."/>
            <person name="Kim E."/>
            <person name="Magnuson T."/>
            <person name="Richardson P."/>
        </authorList>
    </citation>
    <scope>NUCLEOTIDE SEQUENCE [LARGE SCALE GENOMIC DNA]</scope>
    <source>
        <strain evidence="3">JF-5</strain>
        <plasmid evidence="3">Plasmid pACRY01</plasmid>
    </source>
</reference>
<sequence>MVLASALADAAAAIARLDQALASHSLAQAFLHRARLEAVRRQAAVDGQLINPWHLAATIEDLRLRMDPYLRIIDRGDILDKAKFALTLYQWLVAPDFDQEGEVQRAEAMLAMQPTALPPLIAAARGLRDWIETGETRPAMRAAMIRFWRQRGLLRLPVPLTGAAALRAEQSWDRDVWLPAFLKAIAREVADGLDLLYTMERAWFDARRSIAGRRKDSYIAPAVDLLAAAAPVLSATTLARALGIAVRNAIRILTELIAAEIAVEDTHRTKRRLFGLKGLAPLREVVRPPYRSDPTRSRGRPRQPIEEEEAEVAPPPLSPLTPIERHEFDYTALEEAMAELDTAIRHARLALQARPEPNPPAPSRPVLPEGGAAQ</sequence>
<accession>A5FT68</accession>
<feature type="compositionally biased region" description="Pro residues" evidence="1">
    <location>
        <begin position="356"/>
        <end position="365"/>
    </location>
</feature>
<dbReference type="HOGENOM" id="CLU_063391_0_0_5"/>
<dbReference type="EMBL" id="CP000689">
    <property type="protein sequence ID" value="ABQ28800.1"/>
    <property type="molecule type" value="Genomic_DNA"/>
</dbReference>
<evidence type="ECO:0000313" key="2">
    <source>
        <dbReference type="EMBL" id="ABQ28800.1"/>
    </source>
</evidence>
<name>A5FT68_ACICJ</name>
<dbReference type="AlphaFoldDB" id="A5FT68"/>
<gene>
    <name evidence="2" type="ordered locus">Acry_3177</name>
</gene>
<organism evidence="2 3">
    <name type="scientific">Acidiphilium cryptum (strain JF-5)</name>
    <dbReference type="NCBI Taxonomy" id="349163"/>
    <lineage>
        <taxon>Bacteria</taxon>
        <taxon>Pseudomonadati</taxon>
        <taxon>Pseudomonadota</taxon>
        <taxon>Alphaproteobacteria</taxon>
        <taxon>Acetobacterales</taxon>
        <taxon>Acidocellaceae</taxon>
        <taxon>Acidiphilium</taxon>
    </lineage>
</organism>
<proteinExistence type="predicted"/>
<dbReference type="Proteomes" id="UP000000245">
    <property type="component" value="Plasmid pACRY01"/>
</dbReference>
<evidence type="ECO:0000256" key="1">
    <source>
        <dbReference type="SAM" id="MobiDB-lite"/>
    </source>
</evidence>